<comment type="caution">
    <text evidence="2">The sequence shown here is derived from an EMBL/GenBank/DDBJ whole genome shotgun (WGS) entry which is preliminary data.</text>
</comment>
<reference evidence="2 3" key="1">
    <citation type="submission" date="2019-04" db="EMBL/GenBank/DDBJ databases">
        <title>Crypto-aerobic microbial life in anoxic (sulfidic) marine sediments.</title>
        <authorList>
            <person name="Bhattacharya S."/>
            <person name="Roy C."/>
            <person name="Mondal N."/>
            <person name="Sarkar J."/>
            <person name="Mandal S."/>
            <person name="Rameez M.J."/>
            <person name="Ghosh W."/>
        </authorList>
    </citation>
    <scope>NUCLEOTIDE SEQUENCE [LARGE SCALE GENOMIC DNA]</scope>
    <source>
        <strain evidence="2 3">SBBC</strain>
    </source>
</reference>
<organism evidence="2 3">
    <name type="scientific">Cereibacter changlensis</name>
    <dbReference type="NCBI Taxonomy" id="402884"/>
    <lineage>
        <taxon>Bacteria</taxon>
        <taxon>Pseudomonadati</taxon>
        <taxon>Pseudomonadota</taxon>
        <taxon>Alphaproteobacteria</taxon>
        <taxon>Rhodobacterales</taxon>
        <taxon>Paracoccaceae</taxon>
        <taxon>Cereibacter</taxon>
    </lineage>
</organism>
<gene>
    <name evidence="2" type="ORF">FAZ78_10180</name>
</gene>
<feature type="chain" id="PRO_5020973118" evidence="1">
    <location>
        <begin position="25"/>
        <end position="215"/>
    </location>
</feature>
<name>A0A4U0YY17_9RHOB</name>
<proteinExistence type="predicted"/>
<accession>A0A4U0YY17</accession>
<dbReference type="InterPro" id="IPR010642">
    <property type="entry name" value="Invasion_prot_B"/>
</dbReference>
<keyword evidence="1" id="KW-0732">Signal</keyword>
<evidence type="ECO:0000313" key="3">
    <source>
        <dbReference type="Proteomes" id="UP000306340"/>
    </source>
</evidence>
<evidence type="ECO:0000256" key="1">
    <source>
        <dbReference type="SAM" id="SignalP"/>
    </source>
</evidence>
<protein>
    <submittedName>
        <fullName evidence="2">Invasion associated locus B family protein</fullName>
    </submittedName>
</protein>
<sequence length="215" mass="21780">MSITDLTRVCAITLSLGLGTAAVAQETPAAPAAEAPAAETAPAAEAPADLNMGQTEGQPAADGPGSTYVAATHGAWEQRCIRSEDGSDPCQLYQLLKDKDGNSVAEISLFALPAGQQAAAGATIIAPLETLLTAQLSLKVDSAAAKVYPFTWCSQVGCVSRVGFTQAEVDGFKKGNKATITIVPVVAPDEKVLLDVSLSGFTAGYDAVAAANAGN</sequence>
<dbReference type="InterPro" id="IPR038696">
    <property type="entry name" value="IalB_sf"/>
</dbReference>
<dbReference type="EMBL" id="SWAU01000080">
    <property type="protein sequence ID" value="TKA96688.1"/>
    <property type="molecule type" value="Genomic_DNA"/>
</dbReference>
<dbReference type="Proteomes" id="UP000306340">
    <property type="component" value="Unassembled WGS sequence"/>
</dbReference>
<dbReference type="RefSeq" id="WP_136792431.1">
    <property type="nucleotide sequence ID" value="NZ_SWAU01000080.1"/>
</dbReference>
<feature type="signal peptide" evidence="1">
    <location>
        <begin position="1"/>
        <end position="24"/>
    </location>
</feature>
<dbReference type="AlphaFoldDB" id="A0A4U0YY17"/>
<evidence type="ECO:0000313" key="2">
    <source>
        <dbReference type="EMBL" id="TKA96688.1"/>
    </source>
</evidence>
<dbReference type="Pfam" id="PF06776">
    <property type="entry name" value="IalB"/>
    <property type="match status" value="1"/>
</dbReference>
<dbReference type="Gene3D" id="2.60.40.1880">
    <property type="entry name" value="Invasion associated locus B (IalB) protein"/>
    <property type="match status" value="1"/>
</dbReference>